<evidence type="ECO:0000259" key="4">
    <source>
        <dbReference type="PROSITE" id="PS50887"/>
    </source>
</evidence>
<dbReference type="PROSITE" id="PS50887">
    <property type="entry name" value="GGDEF"/>
    <property type="match status" value="1"/>
</dbReference>
<feature type="transmembrane region" description="Helical" evidence="3">
    <location>
        <begin position="6"/>
        <end position="24"/>
    </location>
</feature>
<feature type="transmembrane region" description="Helical" evidence="3">
    <location>
        <begin position="59"/>
        <end position="79"/>
    </location>
</feature>
<keyword evidence="3" id="KW-0472">Membrane</keyword>
<dbReference type="SUPFAM" id="SSF55073">
    <property type="entry name" value="Nucleotide cyclase"/>
    <property type="match status" value="1"/>
</dbReference>
<gene>
    <name evidence="5" type="ORF">JF539_14630</name>
</gene>
<name>A0A939EE73_9HYPH</name>
<accession>A0A939EE73</accession>
<keyword evidence="3" id="KW-0812">Transmembrane</keyword>
<proteinExistence type="predicted"/>
<dbReference type="RefSeq" id="WP_207141400.1">
    <property type="nucleotide sequence ID" value="NZ_JAEKJZ010000002.1"/>
</dbReference>
<dbReference type="Proteomes" id="UP000664096">
    <property type="component" value="Unassembled WGS sequence"/>
</dbReference>
<sequence>MDLSTLIAANVLILSVFAISFLAISFRVSPFGHWRSWALANALLASALVLFAFDRKLPLLAAYLVPNTLLLLGMGFHWHAARQLANLPSRISNVFAPASAYLLVASLSYVTSNYALAYTASNVIFTLLCVATVFAFTAPTFRGLISAIGLILAFFFIAAEGMMRTAHSLFYSGPAGPGMMNDMSADLHLMCALLFATLTGAFSLAVSFEQVAQRHREAARRDPLTGAFNRREFQRRLEELLQGTSADTFGLVHFDLDHFKSVNDRFGHLAGDQALVEVSKTVRRHLRSDDCFARLGGEEFAVILPSISRENAFKVADRLRKRIAELRFEFAPEGFQLTASSGIYHGNGDGLKTNELLQIVDNGLYQSKNTGRNRICVASPYATIDLPGS</sequence>
<evidence type="ECO:0000256" key="2">
    <source>
        <dbReference type="ARBA" id="ARBA00034247"/>
    </source>
</evidence>
<feature type="transmembrane region" description="Helical" evidence="3">
    <location>
        <begin position="36"/>
        <end position="53"/>
    </location>
</feature>
<dbReference type="Gene3D" id="3.30.70.270">
    <property type="match status" value="1"/>
</dbReference>
<feature type="transmembrane region" description="Helical" evidence="3">
    <location>
        <begin position="116"/>
        <end position="137"/>
    </location>
</feature>
<keyword evidence="3" id="KW-1133">Transmembrane helix</keyword>
<evidence type="ECO:0000313" key="6">
    <source>
        <dbReference type="Proteomes" id="UP000664096"/>
    </source>
</evidence>
<dbReference type="EC" id="2.7.7.65" evidence="1"/>
<dbReference type="FunFam" id="3.30.70.270:FF:000001">
    <property type="entry name" value="Diguanylate cyclase domain protein"/>
    <property type="match status" value="1"/>
</dbReference>
<dbReference type="NCBIfam" id="TIGR00254">
    <property type="entry name" value="GGDEF"/>
    <property type="match status" value="1"/>
</dbReference>
<comment type="catalytic activity">
    <reaction evidence="2">
        <text>2 GTP = 3',3'-c-di-GMP + 2 diphosphate</text>
        <dbReference type="Rhea" id="RHEA:24898"/>
        <dbReference type="ChEBI" id="CHEBI:33019"/>
        <dbReference type="ChEBI" id="CHEBI:37565"/>
        <dbReference type="ChEBI" id="CHEBI:58805"/>
        <dbReference type="EC" id="2.7.7.65"/>
    </reaction>
</comment>
<evidence type="ECO:0000256" key="1">
    <source>
        <dbReference type="ARBA" id="ARBA00012528"/>
    </source>
</evidence>
<reference evidence="5" key="1">
    <citation type="submission" date="2020-12" db="EMBL/GenBank/DDBJ databases">
        <title>Oil enriched cultivation method for isolating marine PHA-producing bacteria.</title>
        <authorList>
            <person name="Zheng W."/>
            <person name="Yu S."/>
            <person name="Huang Y."/>
        </authorList>
    </citation>
    <scope>NUCLEOTIDE SEQUENCE</scope>
    <source>
        <strain evidence="5">SY-2-12</strain>
    </source>
</reference>
<dbReference type="Pfam" id="PF00990">
    <property type="entry name" value="GGDEF"/>
    <property type="match status" value="1"/>
</dbReference>
<protein>
    <recommendedName>
        <fullName evidence="1">diguanylate cyclase</fullName>
        <ecNumber evidence="1">2.7.7.65</ecNumber>
    </recommendedName>
</protein>
<dbReference type="InterPro" id="IPR043128">
    <property type="entry name" value="Rev_trsase/Diguanyl_cyclase"/>
</dbReference>
<feature type="transmembrane region" description="Helical" evidence="3">
    <location>
        <begin position="187"/>
        <end position="208"/>
    </location>
</feature>
<dbReference type="InterPro" id="IPR050469">
    <property type="entry name" value="Diguanylate_Cyclase"/>
</dbReference>
<feature type="transmembrane region" description="Helical" evidence="3">
    <location>
        <begin position="144"/>
        <end position="167"/>
    </location>
</feature>
<feature type="domain" description="GGDEF" evidence="4">
    <location>
        <begin position="247"/>
        <end position="380"/>
    </location>
</feature>
<feature type="transmembrane region" description="Helical" evidence="3">
    <location>
        <begin position="91"/>
        <end position="110"/>
    </location>
</feature>
<comment type="caution">
    <text evidence="5">The sequence shown here is derived from an EMBL/GenBank/DDBJ whole genome shotgun (WGS) entry which is preliminary data.</text>
</comment>
<evidence type="ECO:0000313" key="5">
    <source>
        <dbReference type="EMBL" id="MBN9671582.1"/>
    </source>
</evidence>
<dbReference type="PANTHER" id="PTHR45138:SF9">
    <property type="entry name" value="DIGUANYLATE CYCLASE DGCM-RELATED"/>
    <property type="match status" value="1"/>
</dbReference>
<organism evidence="5 6">
    <name type="scientific">Roseibium aggregatum</name>
    <dbReference type="NCBI Taxonomy" id="187304"/>
    <lineage>
        <taxon>Bacteria</taxon>
        <taxon>Pseudomonadati</taxon>
        <taxon>Pseudomonadota</taxon>
        <taxon>Alphaproteobacteria</taxon>
        <taxon>Hyphomicrobiales</taxon>
        <taxon>Stappiaceae</taxon>
        <taxon>Roseibium</taxon>
    </lineage>
</organism>
<dbReference type="InterPro" id="IPR000160">
    <property type="entry name" value="GGDEF_dom"/>
</dbReference>
<dbReference type="CDD" id="cd01949">
    <property type="entry name" value="GGDEF"/>
    <property type="match status" value="1"/>
</dbReference>
<dbReference type="PANTHER" id="PTHR45138">
    <property type="entry name" value="REGULATORY COMPONENTS OF SENSORY TRANSDUCTION SYSTEM"/>
    <property type="match status" value="1"/>
</dbReference>
<dbReference type="SMART" id="SM00267">
    <property type="entry name" value="GGDEF"/>
    <property type="match status" value="1"/>
</dbReference>
<evidence type="ECO:0000256" key="3">
    <source>
        <dbReference type="SAM" id="Phobius"/>
    </source>
</evidence>
<dbReference type="AlphaFoldDB" id="A0A939EE73"/>
<dbReference type="EMBL" id="JAEKJZ010000002">
    <property type="protein sequence ID" value="MBN9671582.1"/>
    <property type="molecule type" value="Genomic_DNA"/>
</dbReference>
<dbReference type="GO" id="GO:0052621">
    <property type="term" value="F:diguanylate cyclase activity"/>
    <property type="evidence" value="ECO:0007669"/>
    <property type="project" value="UniProtKB-EC"/>
</dbReference>
<dbReference type="InterPro" id="IPR029787">
    <property type="entry name" value="Nucleotide_cyclase"/>
</dbReference>